<evidence type="ECO:0000313" key="3">
    <source>
        <dbReference type="EMBL" id="SIO57593.1"/>
    </source>
</evidence>
<proteinExistence type="predicted"/>
<dbReference type="CDD" id="cd03801">
    <property type="entry name" value="GT4_PimA-like"/>
    <property type="match status" value="1"/>
</dbReference>
<dbReference type="EMBL" id="FSRU01000002">
    <property type="protein sequence ID" value="SIO57593.1"/>
    <property type="molecule type" value="Genomic_DNA"/>
</dbReference>
<evidence type="ECO:0000259" key="2">
    <source>
        <dbReference type="Pfam" id="PF13439"/>
    </source>
</evidence>
<dbReference type="InterPro" id="IPR028098">
    <property type="entry name" value="Glyco_trans_4-like_N"/>
</dbReference>
<dbReference type="PANTHER" id="PTHR12526:SF630">
    <property type="entry name" value="GLYCOSYLTRANSFERASE"/>
    <property type="match status" value="1"/>
</dbReference>
<reference evidence="3 4" key="1">
    <citation type="submission" date="2016-11" db="EMBL/GenBank/DDBJ databases">
        <authorList>
            <person name="Jaros S."/>
            <person name="Januszkiewicz K."/>
            <person name="Wedrychowicz H."/>
        </authorList>
    </citation>
    <scope>NUCLEOTIDE SEQUENCE [LARGE SCALE GENOMIC DNA]</scope>
    <source>
        <strain evidence="3 4">GAS95</strain>
    </source>
</reference>
<dbReference type="PANTHER" id="PTHR12526">
    <property type="entry name" value="GLYCOSYLTRANSFERASE"/>
    <property type="match status" value="1"/>
</dbReference>
<feature type="domain" description="Glycosyl transferase family 1" evidence="1">
    <location>
        <begin position="205"/>
        <end position="369"/>
    </location>
</feature>
<dbReference type="GO" id="GO:0016757">
    <property type="term" value="F:glycosyltransferase activity"/>
    <property type="evidence" value="ECO:0007669"/>
    <property type="project" value="InterPro"/>
</dbReference>
<name>A0A1N6KM45_9BURK</name>
<dbReference type="AlphaFoldDB" id="A0A1N6KM45"/>
<sequence length="391" mass="43430">MQDKSKTVGFLLRSVHCNDGVASHCETLIGALKRNGWRVIVISGAVDYDARSEMRYRNLMSLVEHWEVIEGLNTVTPSIRHIARCRHVMKQHHVSILHGHGFSALPLAALLRLLTGVRCVATFHPSLHGTDPQQMTSQTRRRQQSLKYRLLFTLASPKALIATSLEIRDWLLGDVGLPLAKVIHIPLGIDSDAYREPSPAERLAARRALNIADDECIFLLAGRLSWNKGHDVLIDAARIVKTRLPTARFRVVFVGSGDQEEEIKAYAFKDGTGAELFTFLGFVKNLPAVYWASDVFVLPSRYEGFGLVVAEAMCAGLLPVRTPSGGSRDQIEDGECGFITPFDEPEPLARIIATLLEDVQLRQRTAANAVLKGKALFSKQRMAERTALLYE</sequence>
<dbReference type="Proteomes" id="UP000185151">
    <property type="component" value="Unassembled WGS sequence"/>
</dbReference>
<gene>
    <name evidence="3" type="ORF">SAMN05444165_3904</name>
</gene>
<dbReference type="Pfam" id="PF00534">
    <property type="entry name" value="Glycos_transf_1"/>
    <property type="match status" value="1"/>
</dbReference>
<keyword evidence="4" id="KW-1185">Reference proteome</keyword>
<dbReference type="Gene3D" id="3.40.50.2000">
    <property type="entry name" value="Glycogen Phosphorylase B"/>
    <property type="match status" value="2"/>
</dbReference>
<evidence type="ECO:0000259" key="1">
    <source>
        <dbReference type="Pfam" id="PF00534"/>
    </source>
</evidence>
<dbReference type="RefSeq" id="WP_171991682.1">
    <property type="nucleotide sequence ID" value="NZ_FSRU01000002.1"/>
</dbReference>
<dbReference type="InterPro" id="IPR001296">
    <property type="entry name" value="Glyco_trans_1"/>
</dbReference>
<evidence type="ECO:0000313" key="4">
    <source>
        <dbReference type="Proteomes" id="UP000185151"/>
    </source>
</evidence>
<organism evidence="3 4">
    <name type="scientific">Paraburkholderia phenazinium</name>
    <dbReference type="NCBI Taxonomy" id="60549"/>
    <lineage>
        <taxon>Bacteria</taxon>
        <taxon>Pseudomonadati</taxon>
        <taxon>Pseudomonadota</taxon>
        <taxon>Betaproteobacteria</taxon>
        <taxon>Burkholderiales</taxon>
        <taxon>Burkholderiaceae</taxon>
        <taxon>Paraburkholderia</taxon>
    </lineage>
</organism>
<keyword evidence="3" id="KW-0808">Transferase</keyword>
<feature type="domain" description="Glycosyltransferase subfamily 4-like N-terminal" evidence="2">
    <location>
        <begin position="19"/>
        <end position="192"/>
    </location>
</feature>
<protein>
    <submittedName>
        <fullName evidence="3">Glycosyltransferase involved in cell wall bisynthesis</fullName>
    </submittedName>
</protein>
<accession>A0A1N6KM45</accession>
<dbReference type="Pfam" id="PF13439">
    <property type="entry name" value="Glyco_transf_4"/>
    <property type="match status" value="1"/>
</dbReference>
<dbReference type="SUPFAM" id="SSF53756">
    <property type="entry name" value="UDP-Glycosyltransferase/glycogen phosphorylase"/>
    <property type="match status" value="1"/>
</dbReference>